<dbReference type="Proteomes" id="UP000199161">
    <property type="component" value="Unassembled WGS sequence"/>
</dbReference>
<sequence length="109" mass="12006">MTDPGDEEPTVPATITDEDLRSALEELREYDPETIRDVALYAADLADWLEAGGGSGDGDGDDDGDGDGDDYPPGVPERATVTETEIAGTEYWYYQWREGDEIRSKTVER</sequence>
<feature type="region of interest" description="Disordered" evidence="1">
    <location>
        <begin position="49"/>
        <end position="83"/>
    </location>
</feature>
<name>A0A1I1GC21_NATHA</name>
<dbReference type="RefSeq" id="WP_007142552.1">
    <property type="nucleotide sequence ID" value="NZ_FOKW01000004.1"/>
</dbReference>
<keyword evidence="3" id="KW-1185">Reference proteome</keyword>
<evidence type="ECO:0000256" key="1">
    <source>
        <dbReference type="SAM" id="MobiDB-lite"/>
    </source>
</evidence>
<proteinExistence type="predicted"/>
<reference evidence="3" key="1">
    <citation type="submission" date="2016-10" db="EMBL/GenBank/DDBJ databases">
        <authorList>
            <person name="Varghese N."/>
            <person name="Submissions S."/>
        </authorList>
    </citation>
    <scope>NUCLEOTIDE SEQUENCE [LARGE SCALE GENOMIC DNA]</scope>
    <source>
        <strain evidence="3">DSM 13078</strain>
    </source>
</reference>
<gene>
    <name evidence="2" type="ORF">SAMN05444422_104110</name>
</gene>
<accession>A0A1I1GC21</accession>
<dbReference type="EMBL" id="FOKW01000004">
    <property type="protein sequence ID" value="SFC06883.1"/>
    <property type="molecule type" value="Genomic_DNA"/>
</dbReference>
<dbReference type="GeneID" id="30923032"/>
<dbReference type="AlphaFoldDB" id="A0A1I1GC21"/>
<dbReference type="OrthoDB" id="204292at2157"/>
<feature type="compositionally biased region" description="Acidic residues" evidence="1">
    <location>
        <begin position="58"/>
        <end position="70"/>
    </location>
</feature>
<protein>
    <submittedName>
        <fullName evidence="2">Uncharacterized protein</fullName>
    </submittedName>
</protein>
<evidence type="ECO:0000313" key="2">
    <source>
        <dbReference type="EMBL" id="SFC06883.1"/>
    </source>
</evidence>
<organism evidence="2 3">
    <name type="scientific">Natronobacterium haloterrestre</name>
    <name type="common">Halobiforma haloterrestris</name>
    <dbReference type="NCBI Taxonomy" id="148448"/>
    <lineage>
        <taxon>Archaea</taxon>
        <taxon>Methanobacteriati</taxon>
        <taxon>Methanobacteriota</taxon>
        <taxon>Stenosarchaea group</taxon>
        <taxon>Halobacteria</taxon>
        <taxon>Halobacteriales</taxon>
        <taxon>Natrialbaceae</taxon>
        <taxon>Natronobacterium</taxon>
    </lineage>
</organism>
<evidence type="ECO:0000313" key="3">
    <source>
        <dbReference type="Proteomes" id="UP000199161"/>
    </source>
</evidence>